<name>A0A290YZF1_9PSEU</name>
<gene>
    <name evidence="3" type="ORF">CNX65_01480</name>
</gene>
<sequence>MKHHSAVGALLVAAVALSACSSGPADPAASPSSGPASSGTSAPASSSAAAAPSGDKVTAWAEAYCGLVGGYALGLKAYQEKHVQLPNVTDVVERNKAQLAAFTEFISKLEIDFKAAEGEFEKVGVPLPGAEELHGEVAEMLDQVNGQLGQAKQQVAALDPNDPDFEQAVSGAGGLDGASALLAHGEKVSGVPELEQAMTTAPKCVEIQRQIGG</sequence>
<organism evidence="3 4">
    <name type="scientific">Actinosynnema pretiosum</name>
    <dbReference type="NCBI Taxonomy" id="42197"/>
    <lineage>
        <taxon>Bacteria</taxon>
        <taxon>Bacillati</taxon>
        <taxon>Actinomycetota</taxon>
        <taxon>Actinomycetes</taxon>
        <taxon>Pseudonocardiales</taxon>
        <taxon>Pseudonocardiaceae</taxon>
        <taxon>Actinosynnema</taxon>
    </lineage>
</organism>
<protein>
    <recommendedName>
        <fullName evidence="5">Lipoprotein</fullName>
    </recommendedName>
</protein>
<evidence type="ECO:0000313" key="3">
    <source>
        <dbReference type="EMBL" id="ATE52124.1"/>
    </source>
</evidence>
<dbReference type="Proteomes" id="UP000218505">
    <property type="component" value="Chromosome"/>
</dbReference>
<dbReference type="AlphaFoldDB" id="A0A290YZF1"/>
<dbReference type="RefSeq" id="WP_096491157.1">
    <property type="nucleotide sequence ID" value="NZ_CP023445.1"/>
</dbReference>
<keyword evidence="2" id="KW-0732">Signal</keyword>
<evidence type="ECO:0000256" key="1">
    <source>
        <dbReference type="SAM" id="MobiDB-lite"/>
    </source>
</evidence>
<feature type="chain" id="PRO_5038945279" description="Lipoprotein" evidence="2">
    <location>
        <begin position="25"/>
        <end position="213"/>
    </location>
</feature>
<feature type="signal peptide" evidence="2">
    <location>
        <begin position="1"/>
        <end position="24"/>
    </location>
</feature>
<evidence type="ECO:0008006" key="5">
    <source>
        <dbReference type="Google" id="ProtNLM"/>
    </source>
</evidence>
<dbReference type="PROSITE" id="PS51257">
    <property type="entry name" value="PROKAR_LIPOPROTEIN"/>
    <property type="match status" value="1"/>
</dbReference>
<evidence type="ECO:0000313" key="4">
    <source>
        <dbReference type="Proteomes" id="UP000218505"/>
    </source>
</evidence>
<keyword evidence="4" id="KW-1185">Reference proteome</keyword>
<reference evidence="3" key="1">
    <citation type="submission" date="2017-09" db="EMBL/GenBank/DDBJ databases">
        <title>Complete Genome Sequence of ansamitocin-producing Bacterium Actinosynnema pretiosum X47.</title>
        <authorList>
            <person name="Cao G."/>
            <person name="Zong G."/>
            <person name="Zhong C."/>
            <person name="Fu J."/>
        </authorList>
    </citation>
    <scope>NUCLEOTIDE SEQUENCE [LARGE SCALE GENOMIC DNA]</scope>
    <source>
        <strain evidence="3">X47</strain>
    </source>
</reference>
<dbReference type="EMBL" id="CP023445">
    <property type="protein sequence ID" value="ATE52124.1"/>
    <property type="molecule type" value="Genomic_DNA"/>
</dbReference>
<evidence type="ECO:0000256" key="2">
    <source>
        <dbReference type="SAM" id="SignalP"/>
    </source>
</evidence>
<dbReference type="KEGG" id="apre:CNX65_01480"/>
<proteinExistence type="predicted"/>
<accession>A0A290YZF1</accession>
<feature type="region of interest" description="Disordered" evidence="1">
    <location>
        <begin position="26"/>
        <end position="51"/>
    </location>
</feature>